<sequence length="214" mass="22301">MVAQEVPTSSTMALPHGPAGVGEARRRLREELYEHGAPDTVVDDAVLVLSELLSNAYRHARPLDDGHEHESRGYDGRGHDGGDHGGVRHDGRDGAHAATRGADHGTGNAGIRAAWRLAEDGLLTLEVTDGGGPTRPQPSSPSLTARGGRGLGIVGALSLNWGVRDTPGEVTVWAVLAVRGRHARREGLGNGGARLAVPVMGRVPELSDLLDGLG</sequence>
<dbReference type="PATRIC" id="fig|1003195.29.peg.2995"/>
<dbReference type="GO" id="GO:0004674">
    <property type="term" value="F:protein serine/threonine kinase activity"/>
    <property type="evidence" value="ECO:0007669"/>
    <property type="project" value="UniProtKB-KW"/>
</dbReference>
<dbReference type="InterPro" id="IPR036890">
    <property type="entry name" value="HATPase_C_sf"/>
</dbReference>
<name>G8WU71_STREN</name>
<reference evidence="3" key="1">
    <citation type="submission" date="2011-12" db="EMBL/GenBank/DDBJ databases">
        <title>Complete genome sequence of Streptomyces cattleya strain DSM 46488.</title>
        <authorList>
            <person name="Ou H.-Y."/>
            <person name="Li P."/>
            <person name="Zhao C."/>
            <person name="O'Hagan D."/>
            <person name="Deng Z."/>
        </authorList>
    </citation>
    <scope>NUCLEOTIDE SEQUENCE [LARGE SCALE GENOMIC DNA]</scope>
    <source>
        <strain evidence="3">ATCC 35852 / DSM 46488 / JCM 4925 / NBRC 14057 / NRRL 8057</strain>
    </source>
</reference>
<protein>
    <submittedName>
        <fullName evidence="2">Regulatory protein</fullName>
    </submittedName>
</protein>
<organism evidence="2 3">
    <name type="scientific">Streptantibioticus cattleyicolor (strain ATCC 35852 / DSM 46488 / JCM 4925 / NBRC 14057 / NRRL 8057)</name>
    <name type="common">Streptomyces cattleya</name>
    <dbReference type="NCBI Taxonomy" id="1003195"/>
    <lineage>
        <taxon>Bacteria</taxon>
        <taxon>Bacillati</taxon>
        <taxon>Actinomycetota</taxon>
        <taxon>Actinomycetes</taxon>
        <taxon>Kitasatosporales</taxon>
        <taxon>Streptomycetaceae</taxon>
        <taxon>Streptantibioticus</taxon>
    </lineage>
</organism>
<dbReference type="Gene3D" id="3.30.565.10">
    <property type="entry name" value="Histidine kinase-like ATPase, C-terminal domain"/>
    <property type="match status" value="1"/>
</dbReference>
<feature type="region of interest" description="Disordered" evidence="1">
    <location>
        <begin position="1"/>
        <end position="22"/>
    </location>
</feature>
<accession>G8WU71</accession>
<dbReference type="PANTHER" id="PTHR35526">
    <property type="entry name" value="ANTI-SIGMA-F FACTOR RSBW-RELATED"/>
    <property type="match status" value="1"/>
</dbReference>
<dbReference type="HOGENOM" id="CLU_090336_3_1_11"/>
<proteinExistence type="predicted"/>
<dbReference type="Proteomes" id="UP000007842">
    <property type="component" value="Chromosome"/>
</dbReference>
<dbReference type="STRING" id="1003195.SCATT_29960"/>
<evidence type="ECO:0000313" key="3">
    <source>
        <dbReference type="Proteomes" id="UP000007842"/>
    </source>
</evidence>
<evidence type="ECO:0000313" key="2">
    <source>
        <dbReference type="EMBL" id="AEW95367.1"/>
    </source>
</evidence>
<feature type="compositionally biased region" description="Polar residues" evidence="1">
    <location>
        <begin position="1"/>
        <end position="12"/>
    </location>
</feature>
<evidence type="ECO:0000256" key="1">
    <source>
        <dbReference type="SAM" id="MobiDB-lite"/>
    </source>
</evidence>
<feature type="region of interest" description="Disordered" evidence="1">
    <location>
        <begin position="62"/>
        <end position="105"/>
    </location>
</feature>
<feature type="compositionally biased region" description="Basic and acidic residues" evidence="1">
    <location>
        <begin position="62"/>
        <end position="95"/>
    </location>
</feature>
<keyword evidence="3" id="KW-1185">Reference proteome</keyword>
<dbReference type="eggNOG" id="COG3920">
    <property type="taxonomic scope" value="Bacteria"/>
</dbReference>
<gene>
    <name evidence="2" type="ordered locus">SCATT_29960</name>
</gene>
<dbReference type="InterPro" id="IPR050267">
    <property type="entry name" value="Anti-sigma-factor_SerPK"/>
</dbReference>
<dbReference type="KEGG" id="scy:SCATT_29960"/>
<dbReference type="PANTHER" id="PTHR35526:SF3">
    <property type="entry name" value="ANTI-SIGMA-F FACTOR RSBW"/>
    <property type="match status" value="1"/>
</dbReference>
<dbReference type="AlphaFoldDB" id="G8WU71"/>
<dbReference type="EMBL" id="CP003219">
    <property type="protein sequence ID" value="AEW95367.1"/>
    <property type="molecule type" value="Genomic_DNA"/>
</dbReference>
<dbReference type="CDD" id="cd16936">
    <property type="entry name" value="HATPase_RsbW-like"/>
    <property type="match status" value="1"/>
</dbReference>
<feature type="region of interest" description="Disordered" evidence="1">
    <location>
        <begin position="127"/>
        <end position="147"/>
    </location>
</feature>